<gene>
    <name evidence="1" type="ORF">UFOPK3610_00824</name>
</gene>
<dbReference type="GO" id="GO:0000271">
    <property type="term" value="P:polysaccharide biosynthetic process"/>
    <property type="evidence" value="ECO:0007669"/>
    <property type="project" value="TreeGrafter"/>
</dbReference>
<reference evidence="1" key="1">
    <citation type="submission" date="2020-05" db="EMBL/GenBank/DDBJ databases">
        <authorList>
            <person name="Chiriac C."/>
            <person name="Salcher M."/>
            <person name="Ghai R."/>
            <person name="Kavagutti S V."/>
        </authorList>
    </citation>
    <scope>NUCLEOTIDE SEQUENCE</scope>
</reference>
<dbReference type="Pfam" id="PF01041">
    <property type="entry name" value="DegT_DnrJ_EryC1"/>
    <property type="match status" value="1"/>
</dbReference>
<accession>A0A6J7H6R2</accession>
<dbReference type="AlphaFoldDB" id="A0A6J7H6R2"/>
<evidence type="ECO:0000313" key="1">
    <source>
        <dbReference type="EMBL" id="CAB4911409.1"/>
    </source>
</evidence>
<organism evidence="1">
    <name type="scientific">freshwater metagenome</name>
    <dbReference type="NCBI Taxonomy" id="449393"/>
    <lineage>
        <taxon>unclassified sequences</taxon>
        <taxon>metagenomes</taxon>
        <taxon>ecological metagenomes</taxon>
    </lineage>
</organism>
<dbReference type="PANTHER" id="PTHR30244">
    <property type="entry name" value="TRANSAMINASE"/>
    <property type="match status" value="1"/>
</dbReference>
<sequence>MTTIPAAKPIIGDDERAAVDRVLQSGMLAQGPEVAAFEAEFSEVVAGRYCIAVNSGTSALHLALLAAGVRPGDEVIVPSFTFAATANSVVLTGATPVFADIDDFFCLDPDAVEAAITPRTRAIMPVHLYGHPAAMDRLSAIASARGLLLFEDAAQAHAAALAGTPVGAFGIAAAFSFYPTKNMTSGEGGMVVTADDEVARQVRLLRNQGMEVRYHNEIVGFNTRMTDIHAAIGRVQLTKLAGWTAQRQANAAALDAGLHGVMIPKIASGATHVYHQYTIRVPGHDREAFAEQLSGRGVGTGVFYPVPNHELLSLARYAVGVDLPCTSLAAAECLSLPVHPSLSAQDLERIIEAVNAVAKAGA</sequence>
<dbReference type="GO" id="GO:0008483">
    <property type="term" value="F:transaminase activity"/>
    <property type="evidence" value="ECO:0007669"/>
    <property type="project" value="TreeGrafter"/>
</dbReference>
<dbReference type="InterPro" id="IPR015424">
    <property type="entry name" value="PyrdxlP-dep_Trfase"/>
</dbReference>
<dbReference type="InterPro" id="IPR000653">
    <property type="entry name" value="DegT/StrS_aminotransferase"/>
</dbReference>
<dbReference type="PANTHER" id="PTHR30244:SF34">
    <property type="entry name" value="DTDP-4-AMINO-4,6-DIDEOXYGALACTOSE TRANSAMINASE"/>
    <property type="match status" value="1"/>
</dbReference>
<protein>
    <submittedName>
        <fullName evidence="1">Unannotated protein</fullName>
    </submittedName>
</protein>
<proteinExistence type="predicted"/>
<name>A0A6J7H6R2_9ZZZZ</name>
<dbReference type="SUPFAM" id="SSF53383">
    <property type="entry name" value="PLP-dependent transferases"/>
    <property type="match status" value="1"/>
</dbReference>
<dbReference type="GO" id="GO:0030170">
    <property type="term" value="F:pyridoxal phosphate binding"/>
    <property type="evidence" value="ECO:0007669"/>
    <property type="project" value="TreeGrafter"/>
</dbReference>
<dbReference type="InterPro" id="IPR015421">
    <property type="entry name" value="PyrdxlP-dep_Trfase_major"/>
</dbReference>
<dbReference type="EMBL" id="CAFBMR010000024">
    <property type="protein sequence ID" value="CAB4911409.1"/>
    <property type="molecule type" value="Genomic_DNA"/>
</dbReference>
<dbReference type="PIRSF" id="PIRSF000390">
    <property type="entry name" value="PLP_StrS"/>
    <property type="match status" value="1"/>
</dbReference>
<dbReference type="Gene3D" id="3.90.1150.10">
    <property type="entry name" value="Aspartate Aminotransferase, domain 1"/>
    <property type="match status" value="1"/>
</dbReference>
<dbReference type="CDD" id="cd00616">
    <property type="entry name" value="AHBA_syn"/>
    <property type="match status" value="1"/>
</dbReference>
<dbReference type="Gene3D" id="3.40.640.10">
    <property type="entry name" value="Type I PLP-dependent aspartate aminotransferase-like (Major domain)"/>
    <property type="match status" value="1"/>
</dbReference>
<dbReference type="InterPro" id="IPR015422">
    <property type="entry name" value="PyrdxlP-dep_Trfase_small"/>
</dbReference>